<gene>
    <name evidence="2" type="ORF">GCM10007140_32090</name>
</gene>
<dbReference type="InterPro" id="IPR050437">
    <property type="entry name" value="Ribos_protein_bS1-like"/>
</dbReference>
<protein>
    <submittedName>
        <fullName evidence="2">General stress protein 13</fullName>
    </submittedName>
</protein>
<keyword evidence="3" id="KW-1185">Reference proteome</keyword>
<feature type="domain" description="S1 motif" evidence="1">
    <location>
        <begin position="9"/>
        <end position="78"/>
    </location>
</feature>
<dbReference type="Pfam" id="PF00575">
    <property type="entry name" value="S1"/>
    <property type="match status" value="1"/>
</dbReference>
<dbReference type="Gene3D" id="2.40.50.140">
    <property type="entry name" value="Nucleic acid-binding proteins"/>
    <property type="match status" value="1"/>
</dbReference>
<dbReference type="EMBL" id="BMFK01000004">
    <property type="protein sequence ID" value="GGE80150.1"/>
    <property type="molecule type" value="Genomic_DNA"/>
</dbReference>
<dbReference type="GO" id="GO:0003729">
    <property type="term" value="F:mRNA binding"/>
    <property type="evidence" value="ECO:0007669"/>
    <property type="project" value="TreeGrafter"/>
</dbReference>
<dbReference type="NCBIfam" id="NF040579">
    <property type="entry name" value="S1_dom_CvfD"/>
    <property type="match status" value="1"/>
</dbReference>
<dbReference type="InterPro" id="IPR003029">
    <property type="entry name" value="S1_domain"/>
</dbReference>
<sequence length="129" mass="14362">MRSEQYNIGDVVRGKVTGIQAYGAFVALDRVTQGLVHISEITNGYVKDIREFLEVGNEVEVKILSIDSVSGKISLSIRAAAEPSIHLHKATKRQTTLQIPKPTSGGFRTLQHKLDEWIAESSRKYNIIK</sequence>
<comment type="caution">
    <text evidence="2">The sequence shown here is derived from an EMBL/GenBank/DDBJ whole genome shotgun (WGS) entry which is preliminary data.</text>
</comment>
<organism evidence="2 3">
    <name type="scientific">Priestia taiwanensis</name>
    <dbReference type="NCBI Taxonomy" id="1347902"/>
    <lineage>
        <taxon>Bacteria</taxon>
        <taxon>Bacillati</taxon>
        <taxon>Bacillota</taxon>
        <taxon>Bacilli</taxon>
        <taxon>Bacillales</taxon>
        <taxon>Bacillaceae</taxon>
        <taxon>Priestia</taxon>
    </lineage>
</organism>
<dbReference type="GO" id="GO:0003735">
    <property type="term" value="F:structural constituent of ribosome"/>
    <property type="evidence" value="ECO:0007669"/>
    <property type="project" value="TreeGrafter"/>
</dbReference>
<evidence type="ECO:0000259" key="1">
    <source>
        <dbReference type="PROSITE" id="PS50126"/>
    </source>
</evidence>
<evidence type="ECO:0000313" key="3">
    <source>
        <dbReference type="Proteomes" id="UP000605259"/>
    </source>
</evidence>
<name>A0A917AVM7_9BACI</name>
<dbReference type="PROSITE" id="PS50126">
    <property type="entry name" value="S1"/>
    <property type="match status" value="1"/>
</dbReference>
<dbReference type="SMART" id="SM00316">
    <property type="entry name" value="S1"/>
    <property type="match status" value="1"/>
</dbReference>
<dbReference type="AlphaFoldDB" id="A0A917AVM7"/>
<proteinExistence type="predicted"/>
<reference evidence="2" key="2">
    <citation type="submission" date="2020-09" db="EMBL/GenBank/DDBJ databases">
        <authorList>
            <person name="Sun Q."/>
            <person name="Zhou Y."/>
        </authorList>
    </citation>
    <scope>NUCLEOTIDE SEQUENCE</scope>
    <source>
        <strain evidence="2">CGMCC 1.12698</strain>
    </source>
</reference>
<accession>A0A917AVM7</accession>
<dbReference type="GO" id="GO:0005737">
    <property type="term" value="C:cytoplasm"/>
    <property type="evidence" value="ECO:0007669"/>
    <property type="project" value="UniProtKB-ARBA"/>
</dbReference>
<dbReference type="PANTHER" id="PTHR10724">
    <property type="entry name" value="30S RIBOSOMAL PROTEIN S1"/>
    <property type="match status" value="1"/>
</dbReference>
<dbReference type="NCBIfam" id="NF005973">
    <property type="entry name" value="PRK08059.1"/>
    <property type="match status" value="1"/>
</dbReference>
<dbReference type="InterPro" id="IPR012340">
    <property type="entry name" value="NA-bd_OB-fold"/>
</dbReference>
<dbReference type="FunFam" id="2.40.50.140:FF:000051">
    <property type="entry name" value="RNA-binding transcriptional accessory protein"/>
    <property type="match status" value="1"/>
</dbReference>
<dbReference type="SUPFAM" id="SSF50249">
    <property type="entry name" value="Nucleic acid-binding proteins"/>
    <property type="match status" value="1"/>
</dbReference>
<dbReference type="Proteomes" id="UP000605259">
    <property type="component" value="Unassembled WGS sequence"/>
</dbReference>
<dbReference type="RefSeq" id="WP_188389515.1">
    <property type="nucleotide sequence ID" value="NZ_BMFK01000004.1"/>
</dbReference>
<evidence type="ECO:0000313" key="2">
    <source>
        <dbReference type="EMBL" id="GGE80150.1"/>
    </source>
</evidence>
<reference evidence="2" key="1">
    <citation type="journal article" date="2014" name="Int. J. Syst. Evol. Microbiol.">
        <title>Complete genome sequence of Corynebacterium casei LMG S-19264T (=DSM 44701T), isolated from a smear-ripened cheese.</title>
        <authorList>
            <consortium name="US DOE Joint Genome Institute (JGI-PGF)"/>
            <person name="Walter F."/>
            <person name="Albersmeier A."/>
            <person name="Kalinowski J."/>
            <person name="Ruckert C."/>
        </authorList>
    </citation>
    <scope>NUCLEOTIDE SEQUENCE</scope>
    <source>
        <strain evidence="2">CGMCC 1.12698</strain>
    </source>
</reference>
<dbReference type="GO" id="GO:0006412">
    <property type="term" value="P:translation"/>
    <property type="evidence" value="ECO:0007669"/>
    <property type="project" value="TreeGrafter"/>
</dbReference>